<evidence type="ECO:0000313" key="1">
    <source>
        <dbReference type="EMBL" id="GKI19543.1"/>
    </source>
</evidence>
<dbReference type="Proteomes" id="UP001181347">
    <property type="component" value="Unassembled WGS sequence"/>
</dbReference>
<dbReference type="RefSeq" id="WP_195559538.1">
    <property type="nucleotide sequence ID" value="NZ_AP025581.1"/>
</dbReference>
<dbReference type="AlphaFoldDB" id="A0AA37KRH2"/>
<name>A0AA37KRH2_9BACT</name>
<reference evidence="2" key="2">
    <citation type="submission" date="2023-10" db="EMBL/GenBank/DDBJ databases">
        <title>Genome Sequence of the Bacteria from From Gut Wall in Crohn's Disease.</title>
        <authorList>
            <person name="Rodriguez-Palacios A."/>
        </authorList>
    </citation>
    <scope>NUCLEOTIDE SEQUENCE</scope>
    <source>
        <strain evidence="2">CavFT-hAR58</strain>
    </source>
</reference>
<evidence type="ECO:0000313" key="2">
    <source>
        <dbReference type="EMBL" id="MDU0260347.1"/>
    </source>
</evidence>
<dbReference type="EMBL" id="JAWDES010000005">
    <property type="protein sequence ID" value="MDU0260347.1"/>
    <property type="molecule type" value="Genomic_DNA"/>
</dbReference>
<gene>
    <name evidence="1" type="ORF">CE91St16_24510</name>
    <name evidence="2" type="ORF">RVH17_09515</name>
</gene>
<dbReference type="Proteomes" id="UP001055105">
    <property type="component" value="Unassembled WGS sequence"/>
</dbReference>
<evidence type="ECO:0000313" key="3">
    <source>
        <dbReference type="Proteomes" id="UP001055105"/>
    </source>
</evidence>
<sequence length="244" mass="27223">MIGRIQHPKYTAAALKAANPLLLDGEVVYESDTGRHKIGDGVNKWTELPYPMNAEAVPAVTWKVQGGMLCVKPATDLKNPILKQCFVGILHYKNAKKRYRRNPQTGQTQNRPLNAGFKLVQDSFSRDEVNWTSVRINPVPFDATKVNAAGWMPIISVADLLERWVVCIADRGFVGGGKFELHRGTNIGDRGGKMEDSGKRRMQVSFYGGVVLFTGNPQYRTEGARAYFRVIARNYDETATIVHV</sequence>
<dbReference type="SUPFAM" id="SSF69349">
    <property type="entry name" value="Phage fibre proteins"/>
    <property type="match status" value="1"/>
</dbReference>
<reference evidence="1" key="1">
    <citation type="submission" date="2022-01" db="EMBL/GenBank/DDBJ databases">
        <title>Novel bile acid biosynthetic pathways are enriched in the microbiome of centenarians.</title>
        <authorList>
            <person name="Sato Y."/>
            <person name="Atarashi K."/>
            <person name="Plichta R.D."/>
            <person name="Arai Y."/>
            <person name="Sasajima S."/>
            <person name="Kearney M.S."/>
            <person name="Suda W."/>
            <person name="Takeshita K."/>
            <person name="Sasaki T."/>
            <person name="Okamoto S."/>
            <person name="Skelly N.A."/>
            <person name="Okamura Y."/>
            <person name="Vlamakis H."/>
            <person name="Li Y."/>
            <person name="Tanoue T."/>
            <person name="Takei H."/>
            <person name="Nittono H."/>
            <person name="Narushima S."/>
            <person name="Irie J."/>
            <person name="Itoh H."/>
            <person name="Moriya K."/>
            <person name="Sugiura Y."/>
            <person name="Suematsu M."/>
            <person name="Moritoki N."/>
            <person name="Shibata S."/>
            <person name="Littman R.D."/>
            <person name="Fischbach A.M."/>
            <person name="Uwamino Y."/>
            <person name="Inoue T."/>
            <person name="Honda A."/>
            <person name="Hattori M."/>
            <person name="Murai T."/>
            <person name="Xavier J.R."/>
            <person name="Hirose N."/>
            <person name="Honda K."/>
        </authorList>
    </citation>
    <scope>NUCLEOTIDE SEQUENCE</scope>
    <source>
        <strain evidence="1">CE91-St16</strain>
    </source>
</reference>
<proteinExistence type="predicted"/>
<accession>A0AA37KRH2</accession>
<protein>
    <submittedName>
        <fullName evidence="1">Uncharacterized protein</fullName>
    </submittedName>
</protein>
<organism evidence="1 3">
    <name type="scientific">Alistipes finegoldii</name>
    <dbReference type="NCBI Taxonomy" id="214856"/>
    <lineage>
        <taxon>Bacteria</taxon>
        <taxon>Pseudomonadati</taxon>
        <taxon>Bacteroidota</taxon>
        <taxon>Bacteroidia</taxon>
        <taxon>Bacteroidales</taxon>
        <taxon>Rikenellaceae</taxon>
        <taxon>Alistipes</taxon>
    </lineage>
</organism>
<dbReference type="EMBL" id="BQOL01000002">
    <property type="protein sequence ID" value="GKI19543.1"/>
    <property type="molecule type" value="Genomic_DNA"/>
</dbReference>
<comment type="caution">
    <text evidence="1">The sequence shown here is derived from an EMBL/GenBank/DDBJ whole genome shotgun (WGS) entry which is preliminary data.</text>
</comment>